<dbReference type="PROSITE" id="PS51257">
    <property type="entry name" value="PROKAR_LIPOPROTEIN"/>
    <property type="match status" value="1"/>
</dbReference>
<evidence type="ECO:0000256" key="1">
    <source>
        <dbReference type="SAM" id="SignalP"/>
    </source>
</evidence>
<evidence type="ECO:0000259" key="2">
    <source>
        <dbReference type="Pfam" id="PF03724"/>
    </source>
</evidence>
<keyword evidence="4" id="KW-1185">Reference proteome</keyword>
<dbReference type="PANTHER" id="PTHR35535:SF1">
    <property type="entry name" value="HEAT SHOCK PROTEIN HSLJ"/>
    <property type="match status" value="1"/>
</dbReference>
<dbReference type="InterPro" id="IPR005184">
    <property type="entry name" value="DUF306_Meta_HslJ"/>
</dbReference>
<sequence>MNKPLMMGLTLMMGVGLSACASKQAETSMDLANSRWYMSGDYYQIADIKLPAFNLEQNEQGYKISGTTGCNNFFGQASWDGQQLIIEQPLALTRKMCTGMANTIEAEFVEAIAQPLTLDGEQLRLSNGAKFKRVPSKD</sequence>
<feature type="signal peptide" evidence="1">
    <location>
        <begin position="1"/>
        <end position="21"/>
    </location>
</feature>
<accession>A0ABQ1I4X3</accession>
<feature type="chain" id="PRO_5047284639" description="DUF306 domain-containing protein" evidence="1">
    <location>
        <begin position="22"/>
        <end position="138"/>
    </location>
</feature>
<comment type="caution">
    <text evidence="3">The sequence shown here is derived from an EMBL/GenBank/DDBJ whole genome shotgun (WGS) entry which is preliminary data.</text>
</comment>
<organism evidence="3 4">
    <name type="scientific">Agarivorans gilvus</name>
    <dbReference type="NCBI Taxonomy" id="680279"/>
    <lineage>
        <taxon>Bacteria</taxon>
        <taxon>Pseudomonadati</taxon>
        <taxon>Pseudomonadota</taxon>
        <taxon>Gammaproteobacteria</taxon>
        <taxon>Alteromonadales</taxon>
        <taxon>Alteromonadaceae</taxon>
        <taxon>Agarivorans</taxon>
    </lineage>
</organism>
<protein>
    <recommendedName>
        <fullName evidence="2">DUF306 domain-containing protein</fullName>
    </recommendedName>
</protein>
<dbReference type="Gene3D" id="2.40.128.270">
    <property type="match status" value="1"/>
</dbReference>
<reference evidence="4" key="1">
    <citation type="journal article" date="2019" name="Int. J. Syst. Evol. Microbiol.">
        <title>The Global Catalogue of Microorganisms (GCM) 10K type strain sequencing project: providing services to taxonomists for standard genome sequencing and annotation.</title>
        <authorList>
            <consortium name="The Broad Institute Genomics Platform"/>
            <consortium name="The Broad Institute Genome Sequencing Center for Infectious Disease"/>
            <person name="Wu L."/>
            <person name="Ma J."/>
        </authorList>
    </citation>
    <scope>NUCLEOTIDE SEQUENCE [LARGE SCALE GENOMIC DNA]</scope>
    <source>
        <strain evidence="4">CGMCC 1.10131</strain>
    </source>
</reference>
<dbReference type="EMBL" id="BMDY01000024">
    <property type="protein sequence ID" value="GGB17144.1"/>
    <property type="molecule type" value="Genomic_DNA"/>
</dbReference>
<dbReference type="InterPro" id="IPR038670">
    <property type="entry name" value="HslJ-like_sf"/>
</dbReference>
<dbReference type="Pfam" id="PF03724">
    <property type="entry name" value="META"/>
    <property type="match status" value="1"/>
</dbReference>
<gene>
    <name evidence="3" type="ORF">GCM10007414_33220</name>
</gene>
<feature type="domain" description="DUF306" evidence="2">
    <location>
        <begin position="55"/>
        <end position="129"/>
    </location>
</feature>
<proteinExistence type="predicted"/>
<evidence type="ECO:0000313" key="4">
    <source>
        <dbReference type="Proteomes" id="UP000651977"/>
    </source>
</evidence>
<dbReference type="InterPro" id="IPR053147">
    <property type="entry name" value="Hsp_HslJ-like"/>
</dbReference>
<dbReference type="Proteomes" id="UP000651977">
    <property type="component" value="Unassembled WGS sequence"/>
</dbReference>
<name>A0ABQ1I4X3_9ALTE</name>
<evidence type="ECO:0000313" key="3">
    <source>
        <dbReference type="EMBL" id="GGB17144.1"/>
    </source>
</evidence>
<keyword evidence="1" id="KW-0732">Signal</keyword>
<dbReference type="RefSeq" id="WP_055733942.1">
    <property type="nucleotide sequence ID" value="NZ_BMDY01000024.1"/>
</dbReference>
<dbReference type="PANTHER" id="PTHR35535">
    <property type="entry name" value="HEAT SHOCK PROTEIN HSLJ"/>
    <property type="match status" value="1"/>
</dbReference>